<evidence type="ECO:0000256" key="11">
    <source>
        <dbReference type="ARBA" id="ARBA00023236"/>
    </source>
</evidence>
<evidence type="ECO:0000256" key="3">
    <source>
        <dbReference type="ARBA" id="ARBA00020170"/>
    </source>
</evidence>
<gene>
    <name evidence="12 15" type="primary">recF</name>
    <name evidence="15" type="ORF">HIJ39_00895</name>
</gene>
<keyword evidence="16" id="KW-1185">Reference proteome</keyword>
<dbReference type="GO" id="GO:0006260">
    <property type="term" value="P:DNA replication"/>
    <property type="evidence" value="ECO:0007669"/>
    <property type="project" value="UniProtKB-UniRule"/>
</dbReference>
<dbReference type="GO" id="GO:0005737">
    <property type="term" value="C:cytoplasm"/>
    <property type="evidence" value="ECO:0007669"/>
    <property type="project" value="UniProtKB-SubCell"/>
</dbReference>
<proteinExistence type="inferred from homology"/>
<protein>
    <recommendedName>
        <fullName evidence="3 12">DNA replication and repair protein RecF</fullName>
    </recommendedName>
</protein>
<dbReference type="EMBL" id="JABBVZ010000002">
    <property type="protein sequence ID" value="NMP20914.1"/>
    <property type="molecule type" value="Genomic_DNA"/>
</dbReference>
<keyword evidence="5 12" id="KW-0235">DNA replication</keyword>
<comment type="function">
    <text evidence="12 13">The RecF protein is involved in DNA metabolism; it is required for DNA replication and normal SOS inducibility. RecF binds preferentially to single-stranded, linear DNA. It also seems to bind ATP.</text>
</comment>
<feature type="binding site" evidence="12">
    <location>
        <begin position="30"/>
        <end position="37"/>
    </location>
    <ligand>
        <name>ATP</name>
        <dbReference type="ChEBI" id="CHEBI:30616"/>
    </ligand>
</feature>
<evidence type="ECO:0000256" key="9">
    <source>
        <dbReference type="ARBA" id="ARBA00023125"/>
    </source>
</evidence>
<evidence type="ECO:0000256" key="10">
    <source>
        <dbReference type="ARBA" id="ARBA00023204"/>
    </source>
</evidence>
<keyword evidence="11 12" id="KW-0742">SOS response</keyword>
<evidence type="ECO:0000256" key="4">
    <source>
        <dbReference type="ARBA" id="ARBA00022490"/>
    </source>
</evidence>
<dbReference type="Gene3D" id="3.40.50.300">
    <property type="entry name" value="P-loop containing nucleotide triphosphate hydrolases"/>
    <property type="match status" value="1"/>
</dbReference>
<dbReference type="GO" id="GO:0006302">
    <property type="term" value="P:double-strand break repair"/>
    <property type="evidence" value="ECO:0007669"/>
    <property type="project" value="TreeGrafter"/>
</dbReference>
<keyword evidence="8 12" id="KW-0067">ATP-binding</keyword>
<dbReference type="Gene3D" id="1.20.1050.90">
    <property type="entry name" value="RecF/RecN/SMC, N-terminal domain"/>
    <property type="match status" value="1"/>
</dbReference>
<keyword evidence="6 12" id="KW-0547">Nucleotide-binding</keyword>
<dbReference type="PANTHER" id="PTHR32182">
    <property type="entry name" value="DNA REPLICATION AND REPAIR PROTEIN RECF"/>
    <property type="match status" value="1"/>
</dbReference>
<dbReference type="Proteomes" id="UP000533476">
    <property type="component" value="Unassembled WGS sequence"/>
</dbReference>
<dbReference type="PANTHER" id="PTHR32182:SF0">
    <property type="entry name" value="DNA REPLICATION AND REPAIR PROTEIN RECF"/>
    <property type="match status" value="1"/>
</dbReference>
<evidence type="ECO:0000256" key="7">
    <source>
        <dbReference type="ARBA" id="ARBA00022763"/>
    </source>
</evidence>
<dbReference type="GO" id="GO:0009432">
    <property type="term" value="P:SOS response"/>
    <property type="evidence" value="ECO:0007669"/>
    <property type="project" value="UniProtKB-UniRule"/>
</dbReference>
<dbReference type="AlphaFoldDB" id="A0A7Y0Q284"/>
<dbReference type="GO" id="GO:0003697">
    <property type="term" value="F:single-stranded DNA binding"/>
    <property type="evidence" value="ECO:0007669"/>
    <property type="project" value="UniProtKB-UniRule"/>
</dbReference>
<keyword evidence="4 12" id="KW-0963">Cytoplasm</keyword>
<keyword evidence="9 12" id="KW-0238">DNA-binding</keyword>
<dbReference type="InterPro" id="IPR042174">
    <property type="entry name" value="RecF_2"/>
</dbReference>
<dbReference type="Pfam" id="PF02463">
    <property type="entry name" value="SMC_N"/>
    <property type="match status" value="1"/>
</dbReference>
<dbReference type="InterPro" id="IPR018078">
    <property type="entry name" value="DNA-binding_RecF_CS"/>
</dbReference>
<evidence type="ECO:0000256" key="8">
    <source>
        <dbReference type="ARBA" id="ARBA00022840"/>
    </source>
</evidence>
<comment type="subcellular location">
    <subcellularLocation>
        <location evidence="1 12 13">Cytoplasm</location>
    </subcellularLocation>
</comment>
<evidence type="ECO:0000313" key="16">
    <source>
        <dbReference type="Proteomes" id="UP000533476"/>
    </source>
</evidence>
<feature type="domain" description="RecF/RecN/SMC N-terminal" evidence="14">
    <location>
        <begin position="3"/>
        <end position="329"/>
    </location>
</feature>
<evidence type="ECO:0000256" key="2">
    <source>
        <dbReference type="ARBA" id="ARBA00008016"/>
    </source>
</evidence>
<dbReference type="InterPro" id="IPR027417">
    <property type="entry name" value="P-loop_NTPase"/>
</dbReference>
<evidence type="ECO:0000259" key="14">
    <source>
        <dbReference type="Pfam" id="PF02463"/>
    </source>
</evidence>
<comment type="caution">
    <text evidence="15">The sequence shown here is derived from an EMBL/GenBank/DDBJ whole genome shotgun (WGS) entry which is preliminary data.</text>
</comment>
<organism evidence="15 16">
    <name type="scientific">Sulfobacillus harzensis</name>
    <dbReference type="NCBI Taxonomy" id="2729629"/>
    <lineage>
        <taxon>Bacteria</taxon>
        <taxon>Bacillati</taxon>
        <taxon>Bacillota</taxon>
        <taxon>Clostridia</taxon>
        <taxon>Eubacteriales</taxon>
        <taxon>Clostridiales Family XVII. Incertae Sedis</taxon>
        <taxon>Sulfobacillus</taxon>
    </lineage>
</organism>
<dbReference type="InterPro" id="IPR001238">
    <property type="entry name" value="DNA-binding_RecF"/>
</dbReference>
<dbReference type="NCBIfam" id="TIGR00611">
    <property type="entry name" value="recf"/>
    <property type="match status" value="1"/>
</dbReference>
<dbReference type="InterPro" id="IPR003395">
    <property type="entry name" value="RecF/RecN/SMC_N"/>
</dbReference>
<evidence type="ECO:0000256" key="6">
    <source>
        <dbReference type="ARBA" id="ARBA00022741"/>
    </source>
</evidence>
<accession>A0A7Y0Q284</accession>
<dbReference type="GO" id="GO:0000731">
    <property type="term" value="P:DNA synthesis involved in DNA repair"/>
    <property type="evidence" value="ECO:0007669"/>
    <property type="project" value="TreeGrafter"/>
</dbReference>
<evidence type="ECO:0000256" key="13">
    <source>
        <dbReference type="RuleBase" id="RU000578"/>
    </source>
</evidence>
<evidence type="ECO:0000256" key="12">
    <source>
        <dbReference type="HAMAP-Rule" id="MF_00365"/>
    </source>
</evidence>
<name>A0A7Y0Q284_9FIRM</name>
<dbReference type="PROSITE" id="PS00618">
    <property type="entry name" value="RECF_2"/>
    <property type="match status" value="1"/>
</dbReference>
<evidence type="ECO:0000256" key="5">
    <source>
        <dbReference type="ARBA" id="ARBA00022705"/>
    </source>
</evidence>
<keyword evidence="10 12" id="KW-0234">DNA repair</keyword>
<dbReference type="SUPFAM" id="SSF52540">
    <property type="entry name" value="P-loop containing nucleoside triphosphate hydrolases"/>
    <property type="match status" value="1"/>
</dbReference>
<reference evidence="15 16" key="1">
    <citation type="submission" date="2020-04" db="EMBL/GenBank/DDBJ databases">
        <authorList>
            <person name="Zhang R."/>
            <person name="Schippers A."/>
        </authorList>
    </citation>
    <scope>NUCLEOTIDE SEQUENCE [LARGE SCALE GENOMIC DNA]</scope>
    <source>
        <strain evidence="15 16">DSM 109850</strain>
    </source>
</reference>
<dbReference type="GO" id="GO:0005524">
    <property type="term" value="F:ATP binding"/>
    <property type="evidence" value="ECO:0007669"/>
    <property type="project" value="UniProtKB-UniRule"/>
</dbReference>
<dbReference type="HAMAP" id="MF_00365">
    <property type="entry name" value="RecF"/>
    <property type="match status" value="1"/>
</dbReference>
<keyword evidence="7 12" id="KW-0227">DNA damage</keyword>
<sequence length="356" mass="40368">MAINVLDVSAFRNIGRAQVEFSPRLTLLVGSNGQGKTNLLEAVYVLLQGRDFRTAQEREAIQEGEPVAWLQATGEIQGRPETWRHRIQRQPSRRTHQGPVVPVVLFSPDDVYLAKGSPERRRRFLDLLLAPHDRHYARSIRAYHRLLLQRNRALKEAALQTVVDDFTPLLVKEGLYIWQRRRETLAALLPLAMAIHSQLAPGEALETALKFGGSLEPIADEGSYYQLINARRGEERARQTTLVGPHRDDVVFRLNQRDTTLYASQGQLRTLALSTKLATHRWLWNETGIRPIILLDDVLSELDSARREALLAAVSTTEQQTIVTDTEPRSYASLEPKILHVERGDVRAWNPPPTRA</sequence>
<comment type="similarity">
    <text evidence="2 12 13">Belongs to the RecF family.</text>
</comment>
<evidence type="ECO:0000313" key="15">
    <source>
        <dbReference type="EMBL" id="NMP20914.1"/>
    </source>
</evidence>
<evidence type="ECO:0000256" key="1">
    <source>
        <dbReference type="ARBA" id="ARBA00004496"/>
    </source>
</evidence>